<dbReference type="Pfam" id="PF03567">
    <property type="entry name" value="Sulfotransfer_2"/>
    <property type="match status" value="1"/>
</dbReference>
<keyword evidence="6" id="KW-0472">Membrane</keyword>
<evidence type="ECO:0000256" key="1">
    <source>
        <dbReference type="ARBA" id="ARBA00004323"/>
    </source>
</evidence>
<accession>A0AAE9YVX4</accession>
<evidence type="ECO:0000256" key="7">
    <source>
        <dbReference type="ARBA" id="ARBA00023180"/>
    </source>
</evidence>
<evidence type="ECO:0000256" key="6">
    <source>
        <dbReference type="ARBA" id="ARBA00023136"/>
    </source>
</evidence>
<dbReference type="AlphaFoldDB" id="A0AAE9YVX4"/>
<keyword evidence="5" id="KW-0333">Golgi apparatus</keyword>
<dbReference type="SUPFAM" id="SSF52540">
    <property type="entry name" value="P-loop containing nucleoside triphosphate hydrolases"/>
    <property type="match status" value="1"/>
</dbReference>
<dbReference type="RefSeq" id="WP_044830707.1">
    <property type="nucleotide sequence ID" value="NZ_CP059735.1"/>
</dbReference>
<evidence type="ECO:0000256" key="5">
    <source>
        <dbReference type="ARBA" id="ARBA00023034"/>
    </source>
</evidence>
<dbReference type="PANTHER" id="PTHR12137:SF54">
    <property type="entry name" value="CARBOHYDRATE SULFOTRANSFERASE"/>
    <property type="match status" value="1"/>
</dbReference>
<protein>
    <submittedName>
        <fullName evidence="8">Sulfotransferase family 2 domain-containing protein</fullName>
    </submittedName>
</protein>
<dbReference type="GO" id="GO:0016051">
    <property type="term" value="P:carbohydrate biosynthetic process"/>
    <property type="evidence" value="ECO:0007669"/>
    <property type="project" value="InterPro"/>
</dbReference>
<keyword evidence="9" id="KW-1185">Reference proteome</keyword>
<evidence type="ECO:0000313" key="8">
    <source>
        <dbReference type="EMBL" id="WDE00533.1"/>
    </source>
</evidence>
<dbReference type="Gene3D" id="3.40.50.300">
    <property type="entry name" value="P-loop containing nucleotide triphosphate hydrolases"/>
    <property type="match status" value="1"/>
</dbReference>
<comment type="subcellular location">
    <subcellularLocation>
        <location evidence="1">Golgi apparatus membrane</location>
        <topology evidence="1">Single-pass type II membrane protein</topology>
    </subcellularLocation>
</comment>
<dbReference type="EMBL" id="CP059735">
    <property type="protein sequence ID" value="WDE00533.1"/>
    <property type="molecule type" value="Genomic_DNA"/>
</dbReference>
<dbReference type="PANTHER" id="PTHR12137">
    <property type="entry name" value="CARBOHYDRATE SULFOTRANSFERASE"/>
    <property type="match status" value="1"/>
</dbReference>
<dbReference type="InterPro" id="IPR018011">
    <property type="entry name" value="Carb_sulfotrans_8-10"/>
</dbReference>
<evidence type="ECO:0000256" key="2">
    <source>
        <dbReference type="ARBA" id="ARBA00022679"/>
    </source>
</evidence>
<sequence length="229" mass="26989">MISTFDQCLFVHIPKVAGQSIESAFLARAGLSWQQREAFLLRPNKDPALGPPRLAHLTALEYLELGYLEPEVFTRLFKFSFVRNPWDRLVSEYTYRQYKMSFKDFLFRGFPTVKDDDYALSQDLYRHVLPQHYFLYDQEGKLLVDFVGKFENLQQDFARVSEIITGQVLPLPHKNETPASGARAVLSRLFKQKKKKTTKPHYREYYDEESRAFVADLYQQDIALFDYQF</sequence>
<evidence type="ECO:0000313" key="9">
    <source>
        <dbReference type="Proteomes" id="UP000032568"/>
    </source>
</evidence>
<keyword evidence="4" id="KW-1133">Transmembrane helix</keyword>
<dbReference type="Proteomes" id="UP000032568">
    <property type="component" value="Chromosome"/>
</dbReference>
<organism evidence="8 9">
    <name type="scientific">Thalassomonas actiniarum</name>
    <dbReference type="NCBI Taxonomy" id="485447"/>
    <lineage>
        <taxon>Bacteria</taxon>
        <taxon>Pseudomonadati</taxon>
        <taxon>Pseudomonadota</taxon>
        <taxon>Gammaproteobacteria</taxon>
        <taxon>Alteromonadales</taxon>
        <taxon>Colwelliaceae</taxon>
        <taxon>Thalassomonas</taxon>
    </lineage>
</organism>
<dbReference type="KEGG" id="tact:SG35_007825"/>
<dbReference type="InterPro" id="IPR005331">
    <property type="entry name" value="Sulfotransferase"/>
</dbReference>
<evidence type="ECO:0000256" key="3">
    <source>
        <dbReference type="ARBA" id="ARBA00022692"/>
    </source>
</evidence>
<evidence type="ECO:0000256" key="4">
    <source>
        <dbReference type="ARBA" id="ARBA00022989"/>
    </source>
</evidence>
<proteinExistence type="predicted"/>
<dbReference type="InterPro" id="IPR027417">
    <property type="entry name" value="P-loop_NTPase"/>
</dbReference>
<dbReference type="GO" id="GO:0016020">
    <property type="term" value="C:membrane"/>
    <property type="evidence" value="ECO:0007669"/>
    <property type="project" value="InterPro"/>
</dbReference>
<name>A0AAE9YVX4_9GAMM</name>
<reference evidence="8 9" key="2">
    <citation type="journal article" date="2022" name="Mar. Drugs">
        <title>Bioassay-Guided Fractionation Leads to the Detection of Cholic Acid Generated by the Rare Thalassomonas sp.</title>
        <authorList>
            <person name="Pheiffer F."/>
            <person name="Schneider Y.K."/>
            <person name="Hansen E.H."/>
            <person name="Andersen J.H."/>
            <person name="Isaksson J."/>
            <person name="Busche T."/>
            <person name="R C."/>
            <person name="Kalinowski J."/>
            <person name="Zyl L.V."/>
            <person name="Trindade M."/>
        </authorList>
    </citation>
    <scope>NUCLEOTIDE SEQUENCE [LARGE SCALE GENOMIC DNA]</scope>
    <source>
        <strain evidence="8 9">A5K-106</strain>
    </source>
</reference>
<keyword evidence="2" id="KW-0808">Transferase</keyword>
<reference evidence="8 9" key="1">
    <citation type="journal article" date="2015" name="Genome Announc.">
        <title>Draft Genome Sequences of Marine Isolates of Thalassomonas viridans and Thalassomonas actiniarum.</title>
        <authorList>
            <person name="Olonade I."/>
            <person name="van Zyl L.J."/>
            <person name="Trindade M."/>
        </authorList>
    </citation>
    <scope>NUCLEOTIDE SEQUENCE [LARGE SCALE GENOMIC DNA]</scope>
    <source>
        <strain evidence="8 9">A5K-106</strain>
    </source>
</reference>
<gene>
    <name evidence="8" type="ORF">SG35_007825</name>
</gene>
<keyword evidence="3" id="KW-0812">Transmembrane</keyword>
<dbReference type="GO" id="GO:0008146">
    <property type="term" value="F:sulfotransferase activity"/>
    <property type="evidence" value="ECO:0007669"/>
    <property type="project" value="InterPro"/>
</dbReference>
<keyword evidence="7" id="KW-0325">Glycoprotein</keyword>